<proteinExistence type="predicted"/>
<evidence type="ECO:0000313" key="1">
    <source>
        <dbReference type="EMBL" id="KAK8957034.1"/>
    </source>
</evidence>
<evidence type="ECO:0000313" key="2">
    <source>
        <dbReference type="Proteomes" id="UP001418222"/>
    </source>
</evidence>
<gene>
    <name evidence="1" type="ORF">KSP39_PZI000306</name>
</gene>
<comment type="caution">
    <text evidence="1">The sequence shown here is derived from an EMBL/GenBank/DDBJ whole genome shotgun (WGS) entry which is preliminary data.</text>
</comment>
<sequence length="177" mass="18906">MRSASERFNIAANPAYIHSTIVFSHTGRPSIYNTHSQFSASLLRLAGSLIWGIQVSYFIPRSEHGLALYIDVIPSNALRLVKITSVLLCIYSSLLDAAKCHFVINFSSWNAIGEEGLECDGGGSADVGIACRDCGSDSVMESGLSLLKAVVGKFLANYLCFLLSPNVAAPAECLGPC</sequence>
<dbReference type="Proteomes" id="UP001418222">
    <property type="component" value="Unassembled WGS sequence"/>
</dbReference>
<accession>A0AAP0C2U5</accession>
<dbReference type="EMBL" id="JBBWWQ010000001">
    <property type="protein sequence ID" value="KAK8957034.1"/>
    <property type="molecule type" value="Genomic_DNA"/>
</dbReference>
<keyword evidence="2" id="KW-1185">Reference proteome</keyword>
<dbReference type="AlphaFoldDB" id="A0AAP0C2U5"/>
<reference evidence="1 2" key="1">
    <citation type="journal article" date="2022" name="Nat. Plants">
        <title>Genomes of leafy and leafless Platanthera orchids illuminate the evolution of mycoheterotrophy.</title>
        <authorList>
            <person name="Li M.H."/>
            <person name="Liu K.W."/>
            <person name="Li Z."/>
            <person name="Lu H.C."/>
            <person name="Ye Q.L."/>
            <person name="Zhang D."/>
            <person name="Wang J.Y."/>
            <person name="Li Y.F."/>
            <person name="Zhong Z.M."/>
            <person name="Liu X."/>
            <person name="Yu X."/>
            <person name="Liu D.K."/>
            <person name="Tu X.D."/>
            <person name="Liu B."/>
            <person name="Hao Y."/>
            <person name="Liao X.Y."/>
            <person name="Jiang Y.T."/>
            <person name="Sun W.H."/>
            <person name="Chen J."/>
            <person name="Chen Y.Q."/>
            <person name="Ai Y."/>
            <person name="Zhai J.W."/>
            <person name="Wu S.S."/>
            <person name="Zhou Z."/>
            <person name="Hsiao Y.Y."/>
            <person name="Wu W.L."/>
            <person name="Chen Y.Y."/>
            <person name="Lin Y.F."/>
            <person name="Hsu J.L."/>
            <person name="Li C.Y."/>
            <person name="Wang Z.W."/>
            <person name="Zhao X."/>
            <person name="Zhong W.Y."/>
            <person name="Ma X.K."/>
            <person name="Ma L."/>
            <person name="Huang J."/>
            <person name="Chen G.Z."/>
            <person name="Huang M.Z."/>
            <person name="Huang L."/>
            <person name="Peng D.H."/>
            <person name="Luo Y.B."/>
            <person name="Zou S.Q."/>
            <person name="Chen S.P."/>
            <person name="Lan S."/>
            <person name="Tsai W.C."/>
            <person name="Van de Peer Y."/>
            <person name="Liu Z.J."/>
        </authorList>
    </citation>
    <scope>NUCLEOTIDE SEQUENCE [LARGE SCALE GENOMIC DNA]</scope>
    <source>
        <strain evidence="1">Lor287</strain>
    </source>
</reference>
<name>A0AAP0C2U5_9ASPA</name>
<protein>
    <submittedName>
        <fullName evidence="1">Uncharacterized protein</fullName>
    </submittedName>
</protein>
<organism evidence="1 2">
    <name type="scientific">Platanthera zijinensis</name>
    <dbReference type="NCBI Taxonomy" id="2320716"/>
    <lineage>
        <taxon>Eukaryota</taxon>
        <taxon>Viridiplantae</taxon>
        <taxon>Streptophyta</taxon>
        <taxon>Embryophyta</taxon>
        <taxon>Tracheophyta</taxon>
        <taxon>Spermatophyta</taxon>
        <taxon>Magnoliopsida</taxon>
        <taxon>Liliopsida</taxon>
        <taxon>Asparagales</taxon>
        <taxon>Orchidaceae</taxon>
        <taxon>Orchidoideae</taxon>
        <taxon>Orchideae</taxon>
        <taxon>Orchidinae</taxon>
        <taxon>Platanthera</taxon>
    </lineage>
</organism>